<dbReference type="EMBL" id="CAKOGL010000023">
    <property type="protein sequence ID" value="CAH2101336.1"/>
    <property type="molecule type" value="Genomic_DNA"/>
</dbReference>
<accession>A0AAU9UQS6</accession>
<reference evidence="2" key="1">
    <citation type="submission" date="2022-03" db="EMBL/GenBank/DDBJ databases">
        <authorList>
            <person name="Tunstrom K."/>
        </authorList>
    </citation>
    <scope>NUCLEOTIDE SEQUENCE</scope>
</reference>
<dbReference type="PANTHER" id="PTHR47055:SF3">
    <property type="entry name" value="PHORBOL-ESTER_DAG-TYPE DOMAIN-CONTAINING PROTEIN"/>
    <property type="match status" value="1"/>
</dbReference>
<keyword evidence="3" id="KW-1185">Reference proteome</keyword>
<proteinExistence type="predicted"/>
<sequence>MYWSLDEDAGIDVVSKAMSRNRFREIKRNLHLVDKKDAPHTLDKMFKVRKLCDILIKKFNQWGVFHENLSIDESMVKYFGHHPAKQFIRGKPIRYGYKN</sequence>
<comment type="caution">
    <text evidence="2">The sequence shown here is derived from an EMBL/GenBank/DDBJ whole genome shotgun (WGS) entry which is preliminary data.</text>
</comment>
<organism evidence="2 3">
    <name type="scientific">Euphydryas editha</name>
    <name type="common">Edith's checkerspot</name>
    <dbReference type="NCBI Taxonomy" id="104508"/>
    <lineage>
        <taxon>Eukaryota</taxon>
        <taxon>Metazoa</taxon>
        <taxon>Ecdysozoa</taxon>
        <taxon>Arthropoda</taxon>
        <taxon>Hexapoda</taxon>
        <taxon>Insecta</taxon>
        <taxon>Pterygota</taxon>
        <taxon>Neoptera</taxon>
        <taxon>Endopterygota</taxon>
        <taxon>Lepidoptera</taxon>
        <taxon>Glossata</taxon>
        <taxon>Ditrysia</taxon>
        <taxon>Papilionoidea</taxon>
        <taxon>Nymphalidae</taxon>
        <taxon>Nymphalinae</taxon>
        <taxon>Euphydryas</taxon>
    </lineage>
</organism>
<dbReference type="Proteomes" id="UP001153954">
    <property type="component" value="Unassembled WGS sequence"/>
</dbReference>
<feature type="domain" description="PiggyBac transposable element-derived protein" evidence="1">
    <location>
        <begin position="1"/>
        <end position="98"/>
    </location>
</feature>
<dbReference type="PANTHER" id="PTHR47055">
    <property type="entry name" value="DDE_TNP_1_7 DOMAIN-CONTAINING PROTEIN"/>
    <property type="match status" value="1"/>
</dbReference>
<gene>
    <name evidence="2" type="ORF">EEDITHA_LOCUS16104</name>
</gene>
<dbReference type="Pfam" id="PF13843">
    <property type="entry name" value="DDE_Tnp_1_7"/>
    <property type="match status" value="1"/>
</dbReference>
<evidence type="ECO:0000259" key="1">
    <source>
        <dbReference type="Pfam" id="PF13843"/>
    </source>
</evidence>
<dbReference type="InterPro" id="IPR052638">
    <property type="entry name" value="PiggyBac_TE-derived"/>
</dbReference>
<dbReference type="GO" id="GO:0043565">
    <property type="term" value="F:sequence-specific DNA binding"/>
    <property type="evidence" value="ECO:0007669"/>
    <property type="project" value="TreeGrafter"/>
</dbReference>
<name>A0AAU9UQS6_EUPED</name>
<evidence type="ECO:0000313" key="3">
    <source>
        <dbReference type="Proteomes" id="UP001153954"/>
    </source>
</evidence>
<evidence type="ECO:0000313" key="2">
    <source>
        <dbReference type="EMBL" id="CAH2101336.1"/>
    </source>
</evidence>
<protein>
    <recommendedName>
        <fullName evidence="1">PiggyBac transposable element-derived protein domain-containing protein</fullName>
    </recommendedName>
</protein>
<dbReference type="AlphaFoldDB" id="A0AAU9UQS6"/>
<dbReference type="InterPro" id="IPR029526">
    <property type="entry name" value="PGBD"/>
</dbReference>